<dbReference type="InterPro" id="IPR036770">
    <property type="entry name" value="Ankyrin_rpt-contain_sf"/>
</dbReference>
<dbReference type="SUPFAM" id="SSF48403">
    <property type="entry name" value="Ankyrin repeat"/>
    <property type="match status" value="2"/>
</dbReference>
<dbReference type="PANTHER" id="PTHR24133">
    <property type="entry name" value="ANKYRIN DOMAIN-CONTAINING"/>
    <property type="match status" value="1"/>
</dbReference>
<dbReference type="EMBL" id="JAUIQD010000001">
    <property type="protein sequence ID" value="KAK3364303.1"/>
    <property type="molecule type" value="Genomic_DNA"/>
</dbReference>
<gene>
    <name evidence="2" type="ORF">B0T25DRAFT_529751</name>
</gene>
<evidence type="ECO:0000313" key="2">
    <source>
        <dbReference type="EMBL" id="KAK3364303.1"/>
    </source>
</evidence>
<dbReference type="Pfam" id="PF12796">
    <property type="entry name" value="Ank_2"/>
    <property type="match status" value="1"/>
</dbReference>
<dbReference type="PROSITE" id="PS50088">
    <property type="entry name" value="ANK_REPEAT"/>
    <property type="match status" value="2"/>
</dbReference>
<dbReference type="InterPro" id="IPR002110">
    <property type="entry name" value="Ankyrin_rpt"/>
</dbReference>
<keyword evidence="1" id="KW-0040">ANK repeat</keyword>
<comment type="caution">
    <text evidence="2">The sequence shown here is derived from an EMBL/GenBank/DDBJ whole genome shotgun (WGS) entry which is preliminary data.</text>
</comment>
<reference evidence="2" key="2">
    <citation type="submission" date="2023-06" db="EMBL/GenBank/DDBJ databases">
        <authorList>
            <consortium name="Lawrence Berkeley National Laboratory"/>
            <person name="Haridas S."/>
            <person name="Hensen N."/>
            <person name="Bonometti L."/>
            <person name="Westerberg I."/>
            <person name="Brannstrom I.O."/>
            <person name="Guillou S."/>
            <person name="Cros-Aarteil S."/>
            <person name="Calhoun S."/>
            <person name="Kuo A."/>
            <person name="Mondo S."/>
            <person name="Pangilinan J."/>
            <person name="Riley R."/>
            <person name="Labutti K."/>
            <person name="Andreopoulos B."/>
            <person name="Lipzen A."/>
            <person name="Chen C."/>
            <person name="Yanf M."/>
            <person name="Daum C."/>
            <person name="Ng V."/>
            <person name="Clum A."/>
            <person name="Steindorff A."/>
            <person name="Ohm R."/>
            <person name="Martin F."/>
            <person name="Silar P."/>
            <person name="Natvig D."/>
            <person name="Lalanne C."/>
            <person name="Gautier V."/>
            <person name="Ament-Velasquez S.L."/>
            <person name="Kruys A."/>
            <person name="Hutchinson M.I."/>
            <person name="Powell A.J."/>
            <person name="Barry K."/>
            <person name="Miller A.N."/>
            <person name="Grigoriev I.V."/>
            <person name="Debuchy R."/>
            <person name="Gladieux P."/>
            <person name="Thoren M.H."/>
            <person name="Johannesson H."/>
        </authorList>
    </citation>
    <scope>NUCLEOTIDE SEQUENCE</scope>
    <source>
        <strain evidence="2">CBS 955.72</strain>
    </source>
</reference>
<dbReference type="Proteomes" id="UP001275084">
    <property type="component" value="Unassembled WGS sequence"/>
</dbReference>
<accession>A0AAJ0HX58</accession>
<feature type="repeat" description="ANK" evidence="1">
    <location>
        <begin position="139"/>
        <end position="171"/>
    </location>
</feature>
<keyword evidence="3" id="KW-1185">Reference proteome</keyword>
<feature type="repeat" description="ANK" evidence="1">
    <location>
        <begin position="328"/>
        <end position="354"/>
    </location>
</feature>
<dbReference type="PANTHER" id="PTHR24133:SF40">
    <property type="entry name" value="ANKYRIN REPEAT DOMAIN 44"/>
    <property type="match status" value="1"/>
</dbReference>
<dbReference type="PROSITE" id="PS50297">
    <property type="entry name" value="ANK_REP_REGION"/>
    <property type="match status" value="2"/>
</dbReference>
<proteinExistence type="predicted"/>
<evidence type="ECO:0000256" key="1">
    <source>
        <dbReference type="PROSITE-ProRule" id="PRU00023"/>
    </source>
</evidence>
<dbReference type="InterPro" id="IPR052391">
    <property type="entry name" value="E3_Ligase-Neurotoxin"/>
</dbReference>
<dbReference type="Gene3D" id="1.25.40.20">
    <property type="entry name" value="Ankyrin repeat-containing domain"/>
    <property type="match status" value="4"/>
</dbReference>
<organism evidence="2 3">
    <name type="scientific">Lasiosphaeria hispida</name>
    <dbReference type="NCBI Taxonomy" id="260671"/>
    <lineage>
        <taxon>Eukaryota</taxon>
        <taxon>Fungi</taxon>
        <taxon>Dikarya</taxon>
        <taxon>Ascomycota</taxon>
        <taxon>Pezizomycotina</taxon>
        <taxon>Sordariomycetes</taxon>
        <taxon>Sordariomycetidae</taxon>
        <taxon>Sordariales</taxon>
        <taxon>Lasiosphaeriaceae</taxon>
        <taxon>Lasiosphaeria</taxon>
    </lineage>
</organism>
<protein>
    <submittedName>
        <fullName evidence="2">Ankyrin repeat-containing domain protein</fullName>
    </submittedName>
</protein>
<reference evidence="2" key="1">
    <citation type="journal article" date="2023" name="Mol. Phylogenet. Evol.">
        <title>Genome-scale phylogeny and comparative genomics of the fungal order Sordariales.</title>
        <authorList>
            <person name="Hensen N."/>
            <person name="Bonometti L."/>
            <person name="Westerberg I."/>
            <person name="Brannstrom I.O."/>
            <person name="Guillou S."/>
            <person name="Cros-Aarteil S."/>
            <person name="Calhoun S."/>
            <person name="Haridas S."/>
            <person name="Kuo A."/>
            <person name="Mondo S."/>
            <person name="Pangilinan J."/>
            <person name="Riley R."/>
            <person name="LaButti K."/>
            <person name="Andreopoulos B."/>
            <person name="Lipzen A."/>
            <person name="Chen C."/>
            <person name="Yan M."/>
            <person name="Daum C."/>
            <person name="Ng V."/>
            <person name="Clum A."/>
            <person name="Steindorff A."/>
            <person name="Ohm R.A."/>
            <person name="Martin F."/>
            <person name="Silar P."/>
            <person name="Natvig D.O."/>
            <person name="Lalanne C."/>
            <person name="Gautier V."/>
            <person name="Ament-Velasquez S.L."/>
            <person name="Kruys A."/>
            <person name="Hutchinson M.I."/>
            <person name="Powell A.J."/>
            <person name="Barry K."/>
            <person name="Miller A.N."/>
            <person name="Grigoriev I.V."/>
            <person name="Debuchy R."/>
            <person name="Gladieux P."/>
            <person name="Hiltunen Thoren M."/>
            <person name="Johannesson H."/>
        </authorList>
    </citation>
    <scope>NUCLEOTIDE SEQUENCE</scope>
    <source>
        <strain evidence="2">CBS 955.72</strain>
    </source>
</reference>
<dbReference type="AlphaFoldDB" id="A0AAJ0HX58"/>
<sequence length="661" mass="73829">MADMTTSAPTRIGNSARYFQTIPMLSHLPTEVLLRLTSNSEEMLSPEEHMQVLYSLALTRRRFHAIFEMELYRFNINKQGSSVMSWAAAKGRTDVLEKAFSYGASVDGEGQHREARLQVLSKIRLQLGETALSAATVRMQAPPLHYAIVGAHDEAVEWLLNHGADTTKASVGLFGEEFGKDQERWKRYVDSYYEFGPQPGHDFPTWLPLHLALCHGNTSTAKLLTRYEADVGPGCPNPEFWWDDERLDALQCAVHYGNSEMVHHLLTEVDPNLVNAREASSHTTALHAAAGYYVYTDDDTPIEEGEGAEEIIKALVEYGADLEIRDRIGKTPLRVAADRADLHTASLLLDLGADHRTLRINDVLGAYSCRDEMVPPDFVRKLIRLGADVNNLGNRVDPPFLLAVQGFEYEVANIILEAGANPEAPSASSSKHILFQLLHNIQYKDRWAQKGGDTLFRALLAKGLDLNIRRPLGLAQPSMEAEVCLTYYLRTHSQRWRWSGYNNTPRFPPAEEMLHVVSSLLGYGADPNAVNSAGMSPIHCLIECYIARLGKSPTIKKDRQELGSEVWYSSSFRKLLQSGASLEIRDADGKTALDCAAKIAKHADQHLLDRKMKKKARHDGHKIMRFLLRNVQPGNISEEERLGALEVVGHRGSSSLEKEQS</sequence>
<dbReference type="SMART" id="SM00248">
    <property type="entry name" value="ANK"/>
    <property type="match status" value="10"/>
</dbReference>
<evidence type="ECO:0000313" key="3">
    <source>
        <dbReference type="Proteomes" id="UP001275084"/>
    </source>
</evidence>
<name>A0AAJ0HX58_9PEZI</name>
<dbReference type="Pfam" id="PF00023">
    <property type="entry name" value="Ank"/>
    <property type="match status" value="1"/>
</dbReference>